<sequence>MWGLVSGESATEWPELHFKCNVEYCDFTNEPKPKAGYYQCKGCKIGNYTVFAPDAEKFRSQNTTRPDVRQEHQQTRRLYKPTKQTSDNGYYQEPYLKGKAGLERDEHQRRRDLVVAKEAEVRRQRELYAIGTQRGTETRIQTFNTTHRPKNVPSSATPPEHRYHTISGYRKEQAIYPRNYTLPTRGYVYNEEEYGRVTRVYAYY</sequence>
<gene>
    <name evidence="1" type="ORF">K435DRAFT_788633</name>
</gene>
<evidence type="ECO:0000313" key="1">
    <source>
        <dbReference type="EMBL" id="THV07216.1"/>
    </source>
</evidence>
<dbReference type="AlphaFoldDB" id="A0A4V4HIN6"/>
<proteinExistence type="predicted"/>
<organism evidence="1 2">
    <name type="scientific">Dendrothele bispora (strain CBS 962.96)</name>
    <dbReference type="NCBI Taxonomy" id="1314807"/>
    <lineage>
        <taxon>Eukaryota</taxon>
        <taxon>Fungi</taxon>
        <taxon>Dikarya</taxon>
        <taxon>Basidiomycota</taxon>
        <taxon>Agaricomycotina</taxon>
        <taxon>Agaricomycetes</taxon>
        <taxon>Agaricomycetidae</taxon>
        <taxon>Agaricales</taxon>
        <taxon>Agaricales incertae sedis</taxon>
        <taxon>Dendrothele</taxon>
    </lineage>
</organism>
<evidence type="ECO:0000313" key="2">
    <source>
        <dbReference type="Proteomes" id="UP000297245"/>
    </source>
</evidence>
<protein>
    <submittedName>
        <fullName evidence="1">Uncharacterized protein</fullName>
    </submittedName>
</protein>
<reference evidence="1 2" key="1">
    <citation type="journal article" date="2019" name="Nat. Ecol. Evol.">
        <title>Megaphylogeny resolves global patterns of mushroom evolution.</title>
        <authorList>
            <person name="Varga T."/>
            <person name="Krizsan K."/>
            <person name="Foldi C."/>
            <person name="Dima B."/>
            <person name="Sanchez-Garcia M."/>
            <person name="Sanchez-Ramirez S."/>
            <person name="Szollosi G.J."/>
            <person name="Szarkandi J.G."/>
            <person name="Papp V."/>
            <person name="Albert L."/>
            <person name="Andreopoulos W."/>
            <person name="Angelini C."/>
            <person name="Antonin V."/>
            <person name="Barry K.W."/>
            <person name="Bougher N.L."/>
            <person name="Buchanan P."/>
            <person name="Buyck B."/>
            <person name="Bense V."/>
            <person name="Catcheside P."/>
            <person name="Chovatia M."/>
            <person name="Cooper J."/>
            <person name="Damon W."/>
            <person name="Desjardin D."/>
            <person name="Finy P."/>
            <person name="Geml J."/>
            <person name="Haridas S."/>
            <person name="Hughes K."/>
            <person name="Justo A."/>
            <person name="Karasinski D."/>
            <person name="Kautmanova I."/>
            <person name="Kiss B."/>
            <person name="Kocsube S."/>
            <person name="Kotiranta H."/>
            <person name="LaButti K.M."/>
            <person name="Lechner B.E."/>
            <person name="Liimatainen K."/>
            <person name="Lipzen A."/>
            <person name="Lukacs Z."/>
            <person name="Mihaltcheva S."/>
            <person name="Morgado L.N."/>
            <person name="Niskanen T."/>
            <person name="Noordeloos M.E."/>
            <person name="Ohm R.A."/>
            <person name="Ortiz-Santana B."/>
            <person name="Ovrebo C."/>
            <person name="Racz N."/>
            <person name="Riley R."/>
            <person name="Savchenko A."/>
            <person name="Shiryaev A."/>
            <person name="Soop K."/>
            <person name="Spirin V."/>
            <person name="Szebenyi C."/>
            <person name="Tomsovsky M."/>
            <person name="Tulloss R.E."/>
            <person name="Uehling J."/>
            <person name="Grigoriev I.V."/>
            <person name="Vagvolgyi C."/>
            <person name="Papp T."/>
            <person name="Martin F.M."/>
            <person name="Miettinen O."/>
            <person name="Hibbett D.S."/>
            <person name="Nagy L.G."/>
        </authorList>
    </citation>
    <scope>NUCLEOTIDE SEQUENCE [LARGE SCALE GENOMIC DNA]</scope>
    <source>
        <strain evidence="1 2">CBS 962.96</strain>
    </source>
</reference>
<name>A0A4V4HIN6_DENBC</name>
<accession>A0A4V4HIN6</accession>
<keyword evidence="2" id="KW-1185">Reference proteome</keyword>
<dbReference type="OrthoDB" id="10583215at2759"/>
<dbReference type="Proteomes" id="UP000297245">
    <property type="component" value="Unassembled WGS sequence"/>
</dbReference>
<dbReference type="EMBL" id="ML179038">
    <property type="protein sequence ID" value="THV07216.1"/>
    <property type="molecule type" value="Genomic_DNA"/>
</dbReference>